<dbReference type="AlphaFoldDB" id="X0TXJ1"/>
<sequence>VVSEGQKIDVFVSEIGRYELNDIGEPVQSGDEDDDDDGYGEDGDEDDGGVSDDDHL</sequence>
<evidence type="ECO:0000256" key="1">
    <source>
        <dbReference type="SAM" id="MobiDB-lite"/>
    </source>
</evidence>
<feature type="non-terminal residue" evidence="2">
    <location>
        <position position="1"/>
    </location>
</feature>
<evidence type="ECO:0000313" key="2">
    <source>
        <dbReference type="EMBL" id="GAF80855.1"/>
    </source>
</evidence>
<comment type="caution">
    <text evidence="2">The sequence shown here is derived from an EMBL/GenBank/DDBJ whole genome shotgun (WGS) entry which is preliminary data.</text>
</comment>
<accession>X0TXJ1</accession>
<protein>
    <submittedName>
        <fullName evidence="2">Uncharacterized protein</fullName>
    </submittedName>
</protein>
<proteinExistence type="predicted"/>
<feature type="region of interest" description="Disordered" evidence="1">
    <location>
        <begin position="19"/>
        <end position="56"/>
    </location>
</feature>
<organism evidence="2">
    <name type="scientific">marine sediment metagenome</name>
    <dbReference type="NCBI Taxonomy" id="412755"/>
    <lineage>
        <taxon>unclassified sequences</taxon>
        <taxon>metagenomes</taxon>
        <taxon>ecological metagenomes</taxon>
    </lineage>
</organism>
<feature type="compositionally biased region" description="Acidic residues" evidence="1">
    <location>
        <begin position="30"/>
        <end position="56"/>
    </location>
</feature>
<name>X0TXJ1_9ZZZZ</name>
<gene>
    <name evidence="2" type="ORF">S01H1_03886</name>
</gene>
<reference evidence="2" key="1">
    <citation type="journal article" date="2014" name="Front. Microbiol.">
        <title>High frequency of phylogenetically diverse reductive dehalogenase-homologous genes in deep subseafloor sedimentary metagenomes.</title>
        <authorList>
            <person name="Kawai M."/>
            <person name="Futagami T."/>
            <person name="Toyoda A."/>
            <person name="Takaki Y."/>
            <person name="Nishi S."/>
            <person name="Hori S."/>
            <person name="Arai W."/>
            <person name="Tsubouchi T."/>
            <person name="Morono Y."/>
            <person name="Uchiyama I."/>
            <person name="Ito T."/>
            <person name="Fujiyama A."/>
            <person name="Inagaki F."/>
            <person name="Takami H."/>
        </authorList>
    </citation>
    <scope>NUCLEOTIDE SEQUENCE</scope>
    <source>
        <strain evidence="2">Expedition CK06-06</strain>
    </source>
</reference>
<dbReference type="EMBL" id="BARS01002082">
    <property type="protein sequence ID" value="GAF80855.1"/>
    <property type="molecule type" value="Genomic_DNA"/>
</dbReference>